<sequence length="193" mass="22115">MTEMKVVSISSCPWGGSYRPKAWAAVHCGPDQFEFCLWCEEESPVIRYTEPNSPVYLDSCLEVFLRPFPQKNEYLNFEMNASGALLLQIGSERKGRRFLHAEDFSGCYPEVFPFREQACWGVRLSVPTAFLQTVCEISAQPDPSDFEGNFYKCGDSPAHFLCWNPVESESPDFHRPEFFASFAPLWNESDHKN</sequence>
<dbReference type="Pfam" id="PF16011">
    <property type="entry name" value="CBM9_2"/>
    <property type="match status" value="1"/>
</dbReference>
<dbReference type="AlphaFoldDB" id="A0A9D1DE71"/>
<comment type="caution">
    <text evidence="2">The sequence shown here is derived from an EMBL/GenBank/DDBJ whole genome shotgun (WGS) entry which is preliminary data.</text>
</comment>
<dbReference type="GO" id="GO:0004553">
    <property type="term" value="F:hydrolase activity, hydrolyzing O-glycosyl compounds"/>
    <property type="evidence" value="ECO:0007669"/>
    <property type="project" value="InterPro"/>
</dbReference>
<evidence type="ECO:0000313" key="3">
    <source>
        <dbReference type="Proteomes" id="UP000824242"/>
    </source>
</evidence>
<dbReference type="GO" id="GO:0016052">
    <property type="term" value="P:carbohydrate catabolic process"/>
    <property type="evidence" value="ECO:0007669"/>
    <property type="project" value="InterPro"/>
</dbReference>
<dbReference type="InterPro" id="IPR010502">
    <property type="entry name" value="Carb-bd_dom_fam9"/>
</dbReference>
<evidence type="ECO:0000259" key="1">
    <source>
        <dbReference type="Pfam" id="PF16011"/>
    </source>
</evidence>
<dbReference type="Proteomes" id="UP000824242">
    <property type="component" value="Unassembled WGS sequence"/>
</dbReference>
<reference evidence="2" key="2">
    <citation type="journal article" date="2021" name="PeerJ">
        <title>Extensive microbial diversity within the chicken gut microbiome revealed by metagenomics and culture.</title>
        <authorList>
            <person name="Gilroy R."/>
            <person name="Ravi A."/>
            <person name="Getino M."/>
            <person name="Pursley I."/>
            <person name="Horton D.L."/>
            <person name="Alikhan N.F."/>
            <person name="Baker D."/>
            <person name="Gharbi K."/>
            <person name="Hall N."/>
            <person name="Watson M."/>
            <person name="Adriaenssens E.M."/>
            <person name="Foster-Nyarko E."/>
            <person name="Jarju S."/>
            <person name="Secka A."/>
            <person name="Antonio M."/>
            <person name="Oren A."/>
            <person name="Chaudhuri R.R."/>
            <person name="La Ragione R."/>
            <person name="Hildebrand F."/>
            <person name="Pallen M.J."/>
        </authorList>
    </citation>
    <scope>NUCLEOTIDE SEQUENCE</scope>
    <source>
        <strain evidence="2">ChiSxjej1B13-7958</strain>
    </source>
</reference>
<accession>A0A9D1DE71</accession>
<dbReference type="CDD" id="cd09620">
    <property type="entry name" value="CBM9_like_3"/>
    <property type="match status" value="1"/>
</dbReference>
<dbReference type="Gene3D" id="2.60.40.1190">
    <property type="match status" value="1"/>
</dbReference>
<dbReference type="GO" id="GO:0030246">
    <property type="term" value="F:carbohydrate binding"/>
    <property type="evidence" value="ECO:0007669"/>
    <property type="project" value="InterPro"/>
</dbReference>
<protein>
    <recommendedName>
        <fullName evidence="1">Carbohydrate-binding domain-containing protein</fullName>
    </recommendedName>
</protein>
<proteinExistence type="predicted"/>
<evidence type="ECO:0000313" key="2">
    <source>
        <dbReference type="EMBL" id="HIR46363.1"/>
    </source>
</evidence>
<reference evidence="2" key="1">
    <citation type="submission" date="2020-10" db="EMBL/GenBank/DDBJ databases">
        <authorList>
            <person name="Gilroy R."/>
        </authorList>
    </citation>
    <scope>NUCLEOTIDE SEQUENCE</scope>
    <source>
        <strain evidence="2">ChiSxjej1B13-7958</strain>
    </source>
</reference>
<dbReference type="EMBL" id="DVGZ01000019">
    <property type="protein sequence ID" value="HIR46363.1"/>
    <property type="molecule type" value="Genomic_DNA"/>
</dbReference>
<name>A0A9D1DE71_9FIRM</name>
<organism evidence="2 3">
    <name type="scientific">Candidatus Caccousia avicola</name>
    <dbReference type="NCBI Taxonomy" id="2840721"/>
    <lineage>
        <taxon>Bacteria</taxon>
        <taxon>Bacillati</taxon>
        <taxon>Bacillota</taxon>
        <taxon>Clostridia</taxon>
        <taxon>Eubacteriales</taxon>
        <taxon>Oscillospiraceae</taxon>
        <taxon>Oscillospiraceae incertae sedis</taxon>
        <taxon>Candidatus Caccousia</taxon>
    </lineage>
</organism>
<gene>
    <name evidence="2" type="ORF">IAB89_01700</name>
</gene>
<feature type="domain" description="Carbohydrate-binding" evidence="1">
    <location>
        <begin position="17"/>
        <end position="181"/>
    </location>
</feature>